<accession>A0A1H6FFV7</accession>
<proteinExistence type="predicted"/>
<dbReference type="GO" id="GO:0003677">
    <property type="term" value="F:DNA binding"/>
    <property type="evidence" value="ECO:0007669"/>
    <property type="project" value="InterPro"/>
</dbReference>
<evidence type="ECO:0000259" key="1">
    <source>
        <dbReference type="Pfam" id="PF01609"/>
    </source>
</evidence>
<protein>
    <recommendedName>
        <fullName evidence="1">Transposase IS4-like domain-containing protein</fullName>
    </recommendedName>
</protein>
<dbReference type="Pfam" id="PF01609">
    <property type="entry name" value="DDE_Tnp_1"/>
    <property type="match status" value="1"/>
</dbReference>
<dbReference type="Proteomes" id="UP000236724">
    <property type="component" value="Unassembled WGS sequence"/>
</dbReference>
<dbReference type="InterPro" id="IPR012337">
    <property type="entry name" value="RNaseH-like_sf"/>
</dbReference>
<feature type="domain" description="Transposase IS4-like" evidence="1">
    <location>
        <begin position="11"/>
        <end position="60"/>
    </location>
</feature>
<name>A0A1H6FFV7_9GAMM</name>
<dbReference type="InterPro" id="IPR002559">
    <property type="entry name" value="Transposase_11"/>
</dbReference>
<reference evidence="2 3" key="1">
    <citation type="submission" date="2016-10" db="EMBL/GenBank/DDBJ databases">
        <authorList>
            <person name="de Groot N.N."/>
        </authorList>
    </citation>
    <scope>NUCLEOTIDE SEQUENCE [LARGE SCALE GENOMIC DNA]</scope>
    <source>
        <strain evidence="2">MBHS1</strain>
    </source>
</reference>
<dbReference type="GO" id="GO:0004803">
    <property type="term" value="F:transposase activity"/>
    <property type="evidence" value="ECO:0007669"/>
    <property type="project" value="InterPro"/>
</dbReference>
<dbReference type="EMBL" id="FMSV02000543">
    <property type="protein sequence ID" value="SEH08056.1"/>
    <property type="molecule type" value="Genomic_DNA"/>
</dbReference>
<sequence length="122" mass="14318">MLSTDLELGWENVIEYYHLRFQIEFNFRDAKQHWGLEDFMVIKEQSVHNAANLSLWMVNLSQVMLTTSGEESTLDLKARHHAIRYAQEVLKILPENVKPINIEQLFTEIPVLGRIHERKMAA</sequence>
<evidence type="ECO:0000313" key="3">
    <source>
        <dbReference type="Proteomes" id="UP000236724"/>
    </source>
</evidence>
<dbReference type="SUPFAM" id="SSF53098">
    <property type="entry name" value="Ribonuclease H-like"/>
    <property type="match status" value="1"/>
</dbReference>
<organism evidence="2 3">
    <name type="scientific">Candidatus Venteria ishoeyi</name>
    <dbReference type="NCBI Taxonomy" id="1899563"/>
    <lineage>
        <taxon>Bacteria</taxon>
        <taxon>Pseudomonadati</taxon>
        <taxon>Pseudomonadota</taxon>
        <taxon>Gammaproteobacteria</taxon>
        <taxon>Thiotrichales</taxon>
        <taxon>Thiotrichaceae</taxon>
        <taxon>Venteria</taxon>
    </lineage>
</organism>
<dbReference type="GO" id="GO:0006313">
    <property type="term" value="P:DNA transposition"/>
    <property type="evidence" value="ECO:0007669"/>
    <property type="project" value="InterPro"/>
</dbReference>
<dbReference type="RefSeq" id="WP_286019514.1">
    <property type="nucleotide sequence ID" value="NZ_FMSV02000543.1"/>
</dbReference>
<keyword evidence="3" id="KW-1185">Reference proteome</keyword>
<dbReference type="AlphaFoldDB" id="A0A1H6FFV7"/>
<gene>
    <name evidence="2" type="ORF">MBHS_03944</name>
</gene>
<evidence type="ECO:0000313" key="2">
    <source>
        <dbReference type="EMBL" id="SEH08056.1"/>
    </source>
</evidence>